<keyword evidence="3" id="KW-0819">tRNA processing</keyword>
<feature type="repeat" description="WD" evidence="6">
    <location>
        <begin position="180"/>
        <end position="219"/>
    </location>
</feature>
<keyword evidence="2 6" id="KW-0853">WD repeat</keyword>
<dbReference type="PROSITE" id="PS50082">
    <property type="entry name" value="WD_REPEATS_2"/>
    <property type="match status" value="1"/>
</dbReference>
<reference evidence="7" key="1">
    <citation type="submission" date="2018-11" db="EMBL/GenBank/DDBJ databases">
        <title>Henneguya salminicola genome and transcriptome.</title>
        <authorList>
            <person name="Yahalomi D."/>
            <person name="Atkinson S.D."/>
            <person name="Neuhof M."/>
            <person name="Chang E.S."/>
            <person name="Philippe H."/>
            <person name="Cartwright P."/>
            <person name="Bartholomew J.L."/>
            <person name="Huchon D."/>
        </authorList>
    </citation>
    <scope>NUCLEOTIDE SEQUENCE</scope>
    <source>
        <strain evidence="7">Hz1</strain>
        <tissue evidence="7">Whole</tissue>
    </source>
</reference>
<dbReference type="Pfam" id="PF00400">
    <property type="entry name" value="WD40"/>
    <property type="match status" value="2"/>
</dbReference>
<dbReference type="InterPro" id="IPR036322">
    <property type="entry name" value="WD40_repeat_dom_sf"/>
</dbReference>
<dbReference type="GO" id="GO:0006400">
    <property type="term" value="P:tRNA modification"/>
    <property type="evidence" value="ECO:0007669"/>
    <property type="project" value="TreeGrafter"/>
</dbReference>
<dbReference type="PANTHER" id="PTHR16288:SF0">
    <property type="entry name" value="TRNA (GUANINE-N(7)-)-METHYLTRANSFERASE NON-CATALYTIC SUBUNIT WDR4"/>
    <property type="match status" value="1"/>
</dbReference>
<dbReference type="GO" id="GO:0008168">
    <property type="term" value="F:methyltransferase activity"/>
    <property type="evidence" value="ECO:0007669"/>
    <property type="project" value="UniProtKB-KW"/>
</dbReference>
<evidence type="ECO:0000256" key="3">
    <source>
        <dbReference type="ARBA" id="ARBA00022694"/>
    </source>
</evidence>
<keyword evidence="4" id="KW-0677">Repeat</keyword>
<keyword evidence="7" id="KW-0808">Transferase</keyword>
<dbReference type="InterPro" id="IPR015943">
    <property type="entry name" value="WD40/YVTN_repeat-like_dom_sf"/>
</dbReference>
<dbReference type="SUPFAM" id="SSF50998">
    <property type="entry name" value="Quinoprotein alcohol dehydrogenase-like"/>
    <property type="match status" value="1"/>
</dbReference>
<dbReference type="SUPFAM" id="SSF50978">
    <property type="entry name" value="WD40 repeat-like"/>
    <property type="match status" value="1"/>
</dbReference>
<keyword evidence="5" id="KW-0539">Nucleus</keyword>
<name>A0A6G3MFM2_HENSL</name>
<dbReference type="AlphaFoldDB" id="A0A6G3MFM2"/>
<evidence type="ECO:0000256" key="4">
    <source>
        <dbReference type="ARBA" id="ARBA00022737"/>
    </source>
</evidence>
<evidence type="ECO:0000256" key="5">
    <source>
        <dbReference type="ARBA" id="ARBA00023242"/>
    </source>
</evidence>
<dbReference type="InterPro" id="IPR028884">
    <property type="entry name" value="Trm82"/>
</dbReference>
<dbReference type="InterPro" id="IPR011047">
    <property type="entry name" value="Quinoprotein_ADH-like_sf"/>
</dbReference>
<evidence type="ECO:0000256" key="6">
    <source>
        <dbReference type="PROSITE-ProRule" id="PRU00221"/>
    </source>
</evidence>
<evidence type="ECO:0000256" key="2">
    <source>
        <dbReference type="ARBA" id="ARBA00022574"/>
    </source>
</evidence>
<dbReference type="GO" id="GO:0036265">
    <property type="term" value="P:RNA (guanine-N7)-methylation"/>
    <property type="evidence" value="ECO:0007669"/>
    <property type="project" value="InterPro"/>
</dbReference>
<dbReference type="PANTHER" id="PTHR16288">
    <property type="entry name" value="WD40 REPEAT PROTEIN 4"/>
    <property type="match status" value="1"/>
</dbReference>
<evidence type="ECO:0000256" key="1">
    <source>
        <dbReference type="ARBA" id="ARBA00004123"/>
    </source>
</evidence>
<dbReference type="SMART" id="SM00320">
    <property type="entry name" value="WD40"/>
    <property type="match status" value="3"/>
</dbReference>
<evidence type="ECO:0000313" key="7">
    <source>
        <dbReference type="EMBL" id="NDJ92835.1"/>
    </source>
</evidence>
<dbReference type="GO" id="GO:0005829">
    <property type="term" value="C:cytosol"/>
    <property type="evidence" value="ECO:0007669"/>
    <property type="project" value="TreeGrafter"/>
</dbReference>
<keyword evidence="7" id="KW-0489">Methyltransferase</keyword>
<dbReference type="InterPro" id="IPR001680">
    <property type="entry name" value="WD40_rpt"/>
</dbReference>
<dbReference type="GO" id="GO:0043527">
    <property type="term" value="C:tRNA methyltransferase complex"/>
    <property type="evidence" value="ECO:0007669"/>
    <property type="project" value="TreeGrafter"/>
</dbReference>
<proteinExistence type="predicted"/>
<dbReference type="GO" id="GO:0005634">
    <property type="term" value="C:nucleus"/>
    <property type="evidence" value="ECO:0007669"/>
    <property type="project" value="UniProtKB-SubCell"/>
</dbReference>
<sequence>MVLCLFPNSKGEVIVGFGEKISIIVDDIFRKHHIFHAKHVIEDKNEDSTHSQVQEVIFSRSSKLFAALANEKFVLIWKRILGSETIYDTWDFHRIIGPFKKNLLFLEITPNDENVIFCDVAGNVYCYHIETKTEGLLFTCISTILSMSICHNGRFIATGDRDARIRITKFPNNCEIESFCVGHNGPITSLLFTKTFLISGSFDGVVKIWDYHTSKCISSIDLALKMDIENPVVQAIHHHCRIKRIAVVVKKSYKILWFDYNKTGTVEATFVCELPIQLNIISSCWDFHGLFWVGSDNNDPPIVMFFIDLEMPKVDYFIKSYKDICCGC</sequence>
<accession>A0A6G3MFM2</accession>
<comment type="subcellular location">
    <subcellularLocation>
        <location evidence="1">Nucleus</location>
    </subcellularLocation>
</comment>
<dbReference type="EMBL" id="GHBP01001669">
    <property type="protein sequence ID" value="NDJ92835.1"/>
    <property type="molecule type" value="Transcribed_RNA"/>
</dbReference>
<protein>
    <submittedName>
        <fullName evidence="7">tRNA (Guanine-N(7)-)-methyltransferase non-catalytic subunit WDR4 (Trinotate prediction)</fullName>
    </submittedName>
</protein>
<organism evidence="7">
    <name type="scientific">Henneguya salminicola</name>
    <name type="common">Myxosporean</name>
    <dbReference type="NCBI Taxonomy" id="69463"/>
    <lineage>
        <taxon>Eukaryota</taxon>
        <taxon>Metazoa</taxon>
        <taxon>Cnidaria</taxon>
        <taxon>Myxozoa</taxon>
        <taxon>Myxosporea</taxon>
        <taxon>Bivalvulida</taxon>
        <taxon>Platysporina</taxon>
        <taxon>Myxobolidae</taxon>
        <taxon>Henneguya</taxon>
    </lineage>
</organism>
<dbReference type="Gene3D" id="2.130.10.10">
    <property type="entry name" value="YVTN repeat-like/Quinoprotein amine dehydrogenase"/>
    <property type="match status" value="1"/>
</dbReference>
<dbReference type="PROSITE" id="PS50294">
    <property type="entry name" value="WD_REPEATS_REGION"/>
    <property type="match status" value="1"/>
</dbReference>